<dbReference type="EMBL" id="UINC01179104">
    <property type="protein sequence ID" value="SVD87613.1"/>
    <property type="molecule type" value="Genomic_DNA"/>
</dbReference>
<dbReference type="Gene3D" id="3.40.50.720">
    <property type="entry name" value="NAD(P)-binding Rossmann-like Domain"/>
    <property type="match status" value="1"/>
</dbReference>
<reference evidence="2" key="1">
    <citation type="submission" date="2018-05" db="EMBL/GenBank/DDBJ databases">
        <authorList>
            <person name="Lanie J.A."/>
            <person name="Ng W.-L."/>
            <person name="Kazmierczak K.M."/>
            <person name="Andrzejewski T.M."/>
            <person name="Davidsen T.M."/>
            <person name="Wayne K.J."/>
            <person name="Tettelin H."/>
            <person name="Glass J.I."/>
            <person name="Rusch D."/>
            <person name="Podicherti R."/>
            <person name="Tsui H.-C.T."/>
            <person name="Winkler M.E."/>
        </authorList>
    </citation>
    <scope>NUCLEOTIDE SEQUENCE</scope>
</reference>
<dbReference type="SUPFAM" id="SSF51735">
    <property type="entry name" value="NAD(P)-binding Rossmann-fold domains"/>
    <property type="match status" value="1"/>
</dbReference>
<dbReference type="InterPro" id="IPR000683">
    <property type="entry name" value="Gfo/Idh/MocA-like_OxRdtase_N"/>
</dbReference>
<gene>
    <name evidence="2" type="ORF">METZ01_LOCUS440467</name>
</gene>
<evidence type="ECO:0000259" key="1">
    <source>
        <dbReference type="Pfam" id="PF01408"/>
    </source>
</evidence>
<feature type="domain" description="Gfo/Idh/MocA-like oxidoreductase N-terminal" evidence="1">
    <location>
        <begin position="2"/>
        <end position="128"/>
    </location>
</feature>
<feature type="non-terminal residue" evidence="2">
    <location>
        <position position="129"/>
    </location>
</feature>
<name>A0A382YWP6_9ZZZZ</name>
<dbReference type="Pfam" id="PF01408">
    <property type="entry name" value="GFO_IDH_MocA"/>
    <property type="match status" value="1"/>
</dbReference>
<dbReference type="GO" id="GO:0000166">
    <property type="term" value="F:nucleotide binding"/>
    <property type="evidence" value="ECO:0007669"/>
    <property type="project" value="InterPro"/>
</dbReference>
<sequence>MINCTIIGVGQVGSRHLQALSNLKTPTRIDLVDPSDKSLQIARGRYEEVTSINKKHIKLFCHNDLANLPNKLDLVIASTDSTVREKVVKEVVKRNSVKNLILEKVLFQRSNQYAEVDRLLKKLSVPTWV</sequence>
<proteinExistence type="predicted"/>
<organism evidence="2">
    <name type="scientific">marine metagenome</name>
    <dbReference type="NCBI Taxonomy" id="408172"/>
    <lineage>
        <taxon>unclassified sequences</taxon>
        <taxon>metagenomes</taxon>
        <taxon>ecological metagenomes</taxon>
    </lineage>
</organism>
<dbReference type="AlphaFoldDB" id="A0A382YWP6"/>
<evidence type="ECO:0000313" key="2">
    <source>
        <dbReference type="EMBL" id="SVD87613.1"/>
    </source>
</evidence>
<dbReference type="InterPro" id="IPR036291">
    <property type="entry name" value="NAD(P)-bd_dom_sf"/>
</dbReference>
<protein>
    <recommendedName>
        <fullName evidence="1">Gfo/Idh/MocA-like oxidoreductase N-terminal domain-containing protein</fullName>
    </recommendedName>
</protein>
<accession>A0A382YWP6</accession>